<gene>
    <name evidence="8" type="primary">nrdG</name>
    <name evidence="8" type="ORF">DI525_08470</name>
</gene>
<sequence>MTVLSQDRHAHIAFMNQRSLSWKQTDVMHVADYKRFQVLDGAGLRCSLYVSFCPFNCKGCYNKVAQKRSFGVPYNREIEDLIISDLSLPHVAGLTLCGGEPMLSAKHILPLVQRIREEVPNATIWSYTGYLYETLLKCTDERYLLLKMIDVLVDGQFIEELVDHSHVNPFAGSTNQRVINVSYSLAKKKVVLVNQYNEAG</sequence>
<comment type="similarity">
    <text evidence="7">Belongs to the organic radical-activating enzymes family.</text>
</comment>
<dbReference type="InterPro" id="IPR058240">
    <property type="entry name" value="rSAM_sf"/>
</dbReference>
<dbReference type="InterPro" id="IPR034457">
    <property type="entry name" value="Organic_radical-activating"/>
</dbReference>
<protein>
    <recommendedName>
        <fullName evidence="7">Anaerobic ribonucleoside-triphosphate reductase-activating protein</fullName>
        <ecNumber evidence="7">1.97.1.-</ecNumber>
    </recommendedName>
</protein>
<comment type="function">
    <text evidence="7">Activation of anaerobic ribonucleoside-triphosphate reductase under anaerobic conditions by generation of an organic free radical, using S-adenosylmethionine and reduced flavodoxin as cosubstrates to produce 5'-deoxy-adenosine.</text>
</comment>
<dbReference type="SFLD" id="SFLDG01066">
    <property type="entry name" value="organic_radical-activating_enz"/>
    <property type="match status" value="1"/>
</dbReference>
<dbReference type="EC" id="1.97.1.-" evidence="7"/>
<evidence type="ECO:0000256" key="6">
    <source>
        <dbReference type="ARBA" id="ARBA00023014"/>
    </source>
</evidence>
<dbReference type="GO" id="GO:0051539">
    <property type="term" value="F:4 iron, 4 sulfur cluster binding"/>
    <property type="evidence" value="ECO:0007669"/>
    <property type="project" value="UniProtKB-KW"/>
</dbReference>
<keyword evidence="3" id="KW-0949">S-adenosyl-L-methionine</keyword>
<evidence type="ECO:0000256" key="5">
    <source>
        <dbReference type="ARBA" id="ARBA00023004"/>
    </source>
</evidence>
<dbReference type="SUPFAM" id="SSF102114">
    <property type="entry name" value="Radical SAM enzymes"/>
    <property type="match status" value="1"/>
</dbReference>
<dbReference type="GO" id="GO:0043365">
    <property type="term" value="F:[formate-C-acetyltransferase]-activating enzyme activity"/>
    <property type="evidence" value="ECO:0007669"/>
    <property type="project" value="InterPro"/>
</dbReference>
<dbReference type="Pfam" id="PF13353">
    <property type="entry name" value="Fer4_12"/>
    <property type="match status" value="1"/>
</dbReference>
<dbReference type="CDD" id="cd01335">
    <property type="entry name" value="Radical_SAM"/>
    <property type="match status" value="1"/>
</dbReference>
<dbReference type="SFLD" id="SFLDG01063">
    <property type="entry name" value="activating_enzymes__group_1"/>
    <property type="match status" value="1"/>
</dbReference>
<keyword evidence="7" id="KW-0560">Oxidoreductase</keyword>
<dbReference type="PANTHER" id="PTHR30352:SF2">
    <property type="entry name" value="ANAEROBIC RIBONUCLEOSIDE-TRIPHOSPHATE REDUCTASE-ACTIVATING PROTEIN"/>
    <property type="match status" value="1"/>
</dbReference>
<reference evidence="8 9" key="1">
    <citation type="submission" date="2017-08" db="EMBL/GenBank/DDBJ databases">
        <title>Infants hospitalized years apart are colonized by the same room-sourced microbial strains.</title>
        <authorList>
            <person name="Brooks B."/>
            <person name="Olm M.R."/>
            <person name="Firek B.A."/>
            <person name="Baker R."/>
            <person name="Thomas B.C."/>
            <person name="Morowitz M.J."/>
            <person name="Banfield J.F."/>
        </authorList>
    </citation>
    <scope>NUCLEOTIDE SEQUENCE [LARGE SCALE GENOMIC DNA]</scope>
    <source>
        <strain evidence="8">S2_003_000_R1_3</strain>
    </source>
</reference>
<comment type="cofactor">
    <cofactor evidence="1">
        <name>[4Fe-4S] cluster</name>
        <dbReference type="ChEBI" id="CHEBI:49883"/>
    </cofactor>
</comment>
<accession>A0A2W5SL79</accession>
<dbReference type="InterPro" id="IPR013785">
    <property type="entry name" value="Aldolase_TIM"/>
</dbReference>
<proteinExistence type="inferred from homology"/>
<dbReference type="AlphaFoldDB" id="A0A2W5SL79"/>
<dbReference type="SFLD" id="SFLDS00029">
    <property type="entry name" value="Radical_SAM"/>
    <property type="match status" value="1"/>
</dbReference>
<dbReference type="GO" id="GO:0004748">
    <property type="term" value="F:ribonucleoside-diphosphate reductase activity, thioredoxin disulfide as acceptor"/>
    <property type="evidence" value="ECO:0007669"/>
    <property type="project" value="TreeGrafter"/>
</dbReference>
<dbReference type="Gene3D" id="3.20.20.70">
    <property type="entry name" value="Aldolase class I"/>
    <property type="match status" value="1"/>
</dbReference>
<name>A0A2W5SL79_9CORY</name>
<keyword evidence="4" id="KW-0479">Metal-binding</keyword>
<keyword evidence="2" id="KW-0004">4Fe-4S</keyword>
<evidence type="ECO:0000313" key="9">
    <source>
        <dbReference type="Proteomes" id="UP000249432"/>
    </source>
</evidence>
<dbReference type="InterPro" id="IPR007197">
    <property type="entry name" value="rSAM"/>
</dbReference>
<dbReference type="Proteomes" id="UP000249432">
    <property type="component" value="Unassembled WGS sequence"/>
</dbReference>
<dbReference type="PANTHER" id="PTHR30352">
    <property type="entry name" value="PYRUVATE FORMATE-LYASE-ACTIVATING ENZYME"/>
    <property type="match status" value="1"/>
</dbReference>
<evidence type="ECO:0000256" key="4">
    <source>
        <dbReference type="ARBA" id="ARBA00022723"/>
    </source>
</evidence>
<evidence type="ECO:0000256" key="3">
    <source>
        <dbReference type="ARBA" id="ARBA00022691"/>
    </source>
</evidence>
<comment type="caution">
    <text evidence="8">The sequence shown here is derived from an EMBL/GenBank/DDBJ whole genome shotgun (WGS) entry which is preliminary data.</text>
</comment>
<evidence type="ECO:0000313" key="8">
    <source>
        <dbReference type="EMBL" id="PZR03929.1"/>
    </source>
</evidence>
<dbReference type="InterPro" id="IPR012837">
    <property type="entry name" value="NrdG"/>
</dbReference>
<dbReference type="PIRSF" id="PIRSF000368">
    <property type="entry name" value="NrdG"/>
    <property type="match status" value="1"/>
</dbReference>
<evidence type="ECO:0000256" key="2">
    <source>
        <dbReference type="ARBA" id="ARBA00022485"/>
    </source>
</evidence>
<evidence type="ECO:0000256" key="1">
    <source>
        <dbReference type="ARBA" id="ARBA00001966"/>
    </source>
</evidence>
<dbReference type="GO" id="GO:0046872">
    <property type="term" value="F:metal ion binding"/>
    <property type="evidence" value="ECO:0007669"/>
    <property type="project" value="UniProtKB-KW"/>
</dbReference>
<dbReference type="NCBIfam" id="TIGR02491">
    <property type="entry name" value="NrdG"/>
    <property type="match status" value="1"/>
</dbReference>
<keyword evidence="5" id="KW-0408">Iron</keyword>
<dbReference type="EMBL" id="QFRA01000025">
    <property type="protein sequence ID" value="PZR03929.1"/>
    <property type="molecule type" value="Genomic_DNA"/>
</dbReference>
<dbReference type="SFLD" id="SFLDF00299">
    <property type="entry name" value="anaerobic_ribonucleoside-triph"/>
    <property type="match status" value="1"/>
</dbReference>
<keyword evidence="6" id="KW-0411">Iron-sulfur</keyword>
<evidence type="ECO:0000256" key="7">
    <source>
        <dbReference type="PIRNR" id="PIRNR000368"/>
    </source>
</evidence>
<organism evidence="8 9">
    <name type="scientific">Corynebacterium kroppenstedtii</name>
    <dbReference type="NCBI Taxonomy" id="161879"/>
    <lineage>
        <taxon>Bacteria</taxon>
        <taxon>Bacillati</taxon>
        <taxon>Actinomycetota</taxon>
        <taxon>Actinomycetes</taxon>
        <taxon>Mycobacteriales</taxon>
        <taxon>Corynebacteriaceae</taxon>
        <taxon>Corynebacterium</taxon>
    </lineage>
</organism>